<dbReference type="Proteomes" id="UP000660745">
    <property type="component" value="Unassembled WGS sequence"/>
</dbReference>
<dbReference type="RefSeq" id="WP_189143256.1">
    <property type="nucleotide sequence ID" value="NZ_BMNK01000017.1"/>
</dbReference>
<protein>
    <recommendedName>
        <fullName evidence="4">Secreted protein</fullName>
    </recommendedName>
</protein>
<keyword evidence="3" id="KW-1185">Reference proteome</keyword>
<proteinExistence type="predicted"/>
<feature type="chain" id="PRO_5039080189" description="Secreted protein" evidence="1">
    <location>
        <begin position="23"/>
        <end position="121"/>
    </location>
</feature>
<keyword evidence="1" id="KW-0732">Signal</keyword>
<reference evidence="2" key="1">
    <citation type="journal article" date="2014" name="Int. J. Syst. Evol. Microbiol.">
        <title>Complete genome sequence of Corynebacterium casei LMG S-19264T (=DSM 44701T), isolated from a smear-ripened cheese.</title>
        <authorList>
            <consortium name="US DOE Joint Genome Institute (JGI-PGF)"/>
            <person name="Walter F."/>
            <person name="Albersmeier A."/>
            <person name="Kalinowski J."/>
            <person name="Ruckert C."/>
        </authorList>
    </citation>
    <scope>NUCLEOTIDE SEQUENCE</scope>
    <source>
        <strain evidence="2">CGMCC 4.7430</strain>
    </source>
</reference>
<dbReference type="PROSITE" id="PS51318">
    <property type="entry name" value="TAT"/>
    <property type="match status" value="1"/>
</dbReference>
<reference evidence="2" key="2">
    <citation type="submission" date="2020-09" db="EMBL/GenBank/DDBJ databases">
        <authorList>
            <person name="Sun Q."/>
            <person name="Zhou Y."/>
        </authorList>
    </citation>
    <scope>NUCLEOTIDE SEQUENCE</scope>
    <source>
        <strain evidence="2">CGMCC 4.7430</strain>
    </source>
</reference>
<dbReference type="InterPro" id="IPR006311">
    <property type="entry name" value="TAT_signal"/>
</dbReference>
<sequence>MTTLLGRTAVLLAMATAAVGLAVPAAAVTTTAAQAAAQVPCPRAIGLVCGQTAEGELRVITRDEHIILPPIVRALNQTPGPWCFFSAPGFNGDRREVAPWETVEDFGFEVLSARHGACTWS</sequence>
<evidence type="ECO:0000313" key="3">
    <source>
        <dbReference type="Proteomes" id="UP000660745"/>
    </source>
</evidence>
<accession>A0A918AE68</accession>
<dbReference type="AlphaFoldDB" id="A0A918AE68"/>
<evidence type="ECO:0008006" key="4">
    <source>
        <dbReference type="Google" id="ProtNLM"/>
    </source>
</evidence>
<organism evidence="2 3">
    <name type="scientific">Nonomuraea glycinis</name>
    <dbReference type="NCBI Taxonomy" id="2047744"/>
    <lineage>
        <taxon>Bacteria</taxon>
        <taxon>Bacillati</taxon>
        <taxon>Actinomycetota</taxon>
        <taxon>Actinomycetes</taxon>
        <taxon>Streptosporangiales</taxon>
        <taxon>Streptosporangiaceae</taxon>
        <taxon>Nonomuraea</taxon>
    </lineage>
</organism>
<evidence type="ECO:0000313" key="2">
    <source>
        <dbReference type="EMBL" id="GGP14904.1"/>
    </source>
</evidence>
<evidence type="ECO:0000256" key="1">
    <source>
        <dbReference type="SAM" id="SignalP"/>
    </source>
</evidence>
<gene>
    <name evidence="2" type="ORF">GCM10012278_72520</name>
</gene>
<comment type="caution">
    <text evidence="2">The sequence shown here is derived from an EMBL/GenBank/DDBJ whole genome shotgun (WGS) entry which is preliminary data.</text>
</comment>
<feature type="signal peptide" evidence="1">
    <location>
        <begin position="1"/>
        <end position="22"/>
    </location>
</feature>
<name>A0A918AE68_9ACTN</name>
<dbReference type="EMBL" id="BMNK01000017">
    <property type="protein sequence ID" value="GGP14904.1"/>
    <property type="molecule type" value="Genomic_DNA"/>
</dbReference>